<keyword evidence="3" id="KW-0344">Guanine-nucleotide releasing factor</keyword>
<comment type="subcellular location">
    <subcellularLocation>
        <location evidence="1">Cytoplasm</location>
        <location evidence="1">Cytoskeleton</location>
    </subcellularLocation>
</comment>
<proteinExistence type="predicted"/>
<dbReference type="PANTHER" id="PTHR12673">
    <property type="entry name" value="FACIOGENITAL DYSPLASIA PROTEIN"/>
    <property type="match status" value="1"/>
</dbReference>
<accession>A0AAD4LFT2</accession>
<keyword evidence="4" id="KW-0479">Metal-binding</keyword>
<evidence type="ECO:0000313" key="13">
    <source>
        <dbReference type="EMBL" id="KAH8991930.1"/>
    </source>
</evidence>
<gene>
    <name evidence="13" type="ORF">EDB92DRAFT_1858988</name>
</gene>
<feature type="region of interest" description="Disordered" evidence="9">
    <location>
        <begin position="751"/>
        <end position="810"/>
    </location>
</feature>
<dbReference type="InterPro" id="IPR001849">
    <property type="entry name" value="PH_domain"/>
</dbReference>
<dbReference type="SUPFAM" id="SSF50729">
    <property type="entry name" value="PH domain-like"/>
    <property type="match status" value="1"/>
</dbReference>
<protein>
    <submittedName>
        <fullName evidence="13">Uncharacterized protein</fullName>
    </submittedName>
</protein>
<evidence type="ECO:0000256" key="2">
    <source>
        <dbReference type="ARBA" id="ARBA00022490"/>
    </source>
</evidence>
<dbReference type="Pfam" id="PF01363">
    <property type="entry name" value="FYVE"/>
    <property type="match status" value="1"/>
</dbReference>
<dbReference type="InterPro" id="IPR000219">
    <property type="entry name" value="DH_dom"/>
</dbReference>
<evidence type="ECO:0000256" key="1">
    <source>
        <dbReference type="ARBA" id="ARBA00004245"/>
    </source>
</evidence>
<dbReference type="InterPro" id="IPR035899">
    <property type="entry name" value="DBL_dom_sf"/>
</dbReference>
<dbReference type="SUPFAM" id="SSF57903">
    <property type="entry name" value="FYVE/PHD zinc finger"/>
    <property type="match status" value="1"/>
</dbReference>
<dbReference type="SMART" id="SM00064">
    <property type="entry name" value="FYVE"/>
    <property type="match status" value="1"/>
</dbReference>
<keyword evidence="7" id="KW-0206">Cytoskeleton</keyword>
<feature type="compositionally biased region" description="Low complexity" evidence="9">
    <location>
        <begin position="795"/>
        <end position="807"/>
    </location>
</feature>
<evidence type="ECO:0000256" key="7">
    <source>
        <dbReference type="ARBA" id="ARBA00023212"/>
    </source>
</evidence>
<dbReference type="GO" id="GO:0005085">
    <property type="term" value="F:guanyl-nucleotide exchange factor activity"/>
    <property type="evidence" value="ECO:0007669"/>
    <property type="project" value="UniProtKB-KW"/>
</dbReference>
<dbReference type="InterPro" id="IPR017455">
    <property type="entry name" value="Znf_FYVE-rel"/>
</dbReference>
<keyword evidence="5 8" id="KW-0863">Zinc-finger</keyword>
<dbReference type="InterPro" id="IPR011993">
    <property type="entry name" value="PH-like_dom_sf"/>
</dbReference>
<dbReference type="GO" id="GO:0005856">
    <property type="term" value="C:cytoskeleton"/>
    <property type="evidence" value="ECO:0007669"/>
    <property type="project" value="UniProtKB-SubCell"/>
</dbReference>
<dbReference type="PROSITE" id="PS50003">
    <property type="entry name" value="PH_DOMAIN"/>
    <property type="match status" value="1"/>
</dbReference>
<dbReference type="InterPro" id="IPR011011">
    <property type="entry name" value="Znf_FYVE_PHD"/>
</dbReference>
<feature type="compositionally biased region" description="Polar residues" evidence="9">
    <location>
        <begin position="752"/>
        <end position="777"/>
    </location>
</feature>
<dbReference type="Pfam" id="PF00621">
    <property type="entry name" value="RhoGEF"/>
    <property type="match status" value="1"/>
</dbReference>
<comment type="caution">
    <text evidence="13">The sequence shown here is derived from an EMBL/GenBank/DDBJ whole genome shotgun (WGS) entry which is preliminary data.</text>
</comment>
<dbReference type="SMART" id="SM00233">
    <property type="entry name" value="PH"/>
    <property type="match status" value="1"/>
</dbReference>
<dbReference type="AlphaFoldDB" id="A0AAD4LFT2"/>
<dbReference type="PROSITE" id="PS50010">
    <property type="entry name" value="DH_2"/>
    <property type="match status" value="1"/>
</dbReference>
<dbReference type="CDD" id="cd00160">
    <property type="entry name" value="RhoGEF"/>
    <property type="match status" value="1"/>
</dbReference>
<feature type="compositionally biased region" description="Polar residues" evidence="9">
    <location>
        <begin position="15"/>
        <end position="28"/>
    </location>
</feature>
<sequence length="899" mass="98741">MSSATMAFPFPSADPDTSSTVSSMSPQPLATHLPFRRISLPATPNINLNRQSVVSLASFESLSEHGASRSSIASPTKKSHSRRTTLEARRKGVRRRGYRAPDEEAEAKRRKVIEEFYETERTYVQGLDLIYELFLTPIIAALDTPQSLLDRASLTSVFSNFIDIWNLHRALFSSLNEHLHPTISPQSPAQSSSSPSPHLSPVLLSHFPYLSLYTPFVTSFSTSLAGLTTLLNTNSTFSAFIARQEADPRCGKLKLQDWLLTIVQRCPRYLLLLKDLINCTDSEDPEHSSLMAVHALVSKITTSLNASLHTHAQTLTLLALQRNTPNLPFQLVAPGRTFLKRGSLLQFERGSFPKERDFLLFSDCLLWIANLDRGDSEPAEHWDWKGVKARPLPRPTMMRSRSRSEAELSALRSRAAASAGTVLFPTSQPVSPTRPTPSALSGRSVISPTRMRIRQASSGNGEERWWFKGKADLVDLEIVVTPSDVGEESRFEVWSPEGSFAVYAAGDDERDEWSTAIRNAKAALLASLNVIHPNSTLSSSTSTNHLRRTLQALPHLPEDAENLPRRGRVEHFVPAVWIPDGKTESCMRCGRSFNWRRRRHHCRLCGRCVCAGCSGSTFYIVDSDAKGPGKPSRACDACYETVFPILTPSASPNIPSSTPTFTLSNFPSWQSTPALAFTHTPSLLMAIDKSSPKRTLTRIDDTMEDNARHNLPVEEGDEQGDSGNPVIRLRPASRPPSFLHILENFQEEALQVTPSPSTSHFSAQTDESIDASPSSLHPSIFLSDDLGAPSPAPIAPASMPPSTSSPPRIEDTVRRRKRFSLPIVGLQTTPVTARANTKGEGLAKRFSLVLGGGRTVRGSKSRGQGLDDETEGNAIKQSQSTGHGAAAARLADLLGRRKM</sequence>
<keyword evidence="14" id="KW-1185">Reference proteome</keyword>
<evidence type="ECO:0000256" key="4">
    <source>
        <dbReference type="ARBA" id="ARBA00022723"/>
    </source>
</evidence>
<feature type="region of interest" description="Disordered" evidence="9">
    <location>
        <begin position="702"/>
        <end position="732"/>
    </location>
</feature>
<feature type="region of interest" description="Disordered" evidence="9">
    <location>
        <begin position="854"/>
        <end position="886"/>
    </location>
</feature>
<reference evidence="13" key="1">
    <citation type="submission" date="2022-01" db="EMBL/GenBank/DDBJ databases">
        <title>Comparative genomics reveals a dynamic genome evolution in the ectomycorrhizal milk-cap (Lactarius) mushrooms.</title>
        <authorList>
            <consortium name="DOE Joint Genome Institute"/>
            <person name="Lebreton A."/>
            <person name="Tang N."/>
            <person name="Kuo A."/>
            <person name="LaButti K."/>
            <person name="Drula E."/>
            <person name="Barry K."/>
            <person name="Clum A."/>
            <person name="Lipzen A."/>
            <person name="Mousain D."/>
            <person name="Ng V."/>
            <person name="Wang R."/>
            <person name="Wang X."/>
            <person name="Dai Y."/>
            <person name="Henrissat B."/>
            <person name="Grigoriev I.V."/>
            <person name="Guerin-Laguette A."/>
            <person name="Yu F."/>
            <person name="Martin F.M."/>
        </authorList>
    </citation>
    <scope>NUCLEOTIDE SEQUENCE</scope>
    <source>
        <strain evidence="13">QP</strain>
    </source>
</reference>
<feature type="region of interest" description="Disordered" evidence="9">
    <location>
        <begin position="1"/>
        <end position="28"/>
    </location>
</feature>
<evidence type="ECO:0000256" key="8">
    <source>
        <dbReference type="PROSITE-ProRule" id="PRU00091"/>
    </source>
</evidence>
<dbReference type="Gene3D" id="1.20.900.10">
    <property type="entry name" value="Dbl homology (DH) domain"/>
    <property type="match status" value="1"/>
</dbReference>
<evidence type="ECO:0000256" key="6">
    <source>
        <dbReference type="ARBA" id="ARBA00022833"/>
    </source>
</evidence>
<keyword evidence="2" id="KW-0963">Cytoplasm</keyword>
<organism evidence="13 14">
    <name type="scientific">Lactarius akahatsu</name>
    <dbReference type="NCBI Taxonomy" id="416441"/>
    <lineage>
        <taxon>Eukaryota</taxon>
        <taxon>Fungi</taxon>
        <taxon>Dikarya</taxon>
        <taxon>Basidiomycota</taxon>
        <taxon>Agaricomycotina</taxon>
        <taxon>Agaricomycetes</taxon>
        <taxon>Russulales</taxon>
        <taxon>Russulaceae</taxon>
        <taxon>Lactarius</taxon>
    </lineage>
</organism>
<feature type="region of interest" description="Disordered" evidence="9">
    <location>
        <begin position="424"/>
        <end position="443"/>
    </location>
</feature>
<dbReference type="PANTHER" id="PTHR12673:SF270">
    <property type="entry name" value="FYVE-TYPE DOMAIN-CONTAINING PROTEIN"/>
    <property type="match status" value="1"/>
</dbReference>
<evidence type="ECO:0000256" key="5">
    <source>
        <dbReference type="ARBA" id="ARBA00022771"/>
    </source>
</evidence>
<feature type="domain" description="FYVE-type" evidence="12">
    <location>
        <begin position="580"/>
        <end position="643"/>
    </location>
</feature>
<evidence type="ECO:0000259" key="11">
    <source>
        <dbReference type="PROSITE" id="PS50010"/>
    </source>
</evidence>
<dbReference type="PROSITE" id="PS50178">
    <property type="entry name" value="ZF_FYVE"/>
    <property type="match status" value="1"/>
</dbReference>
<dbReference type="Proteomes" id="UP001201163">
    <property type="component" value="Unassembled WGS sequence"/>
</dbReference>
<dbReference type="InterPro" id="IPR013083">
    <property type="entry name" value="Znf_RING/FYVE/PHD"/>
</dbReference>
<feature type="domain" description="DH" evidence="11">
    <location>
        <begin position="108"/>
        <end position="307"/>
    </location>
</feature>
<dbReference type="Gene3D" id="2.30.29.30">
    <property type="entry name" value="Pleckstrin-homology domain (PH domain)/Phosphotyrosine-binding domain (PTB)"/>
    <property type="match status" value="1"/>
</dbReference>
<keyword evidence="6" id="KW-0862">Zinc</keyword>
<evidence type="ECO:0000259" key="12">
    <source>
        <dbReference type="PROSITE" id="PS50178"/>
    </source>
</evidence>
<name>A0AAD4LFT2_9AGAM</name>
<dbReference type="EMBL" id="JAKELL010000024">
    <property type="protein sequence ID" value="KAH8991930.1"/>
    <property type="molecule type" value="Genomic_DNA"/>
</dbReference>
<feature type="region of interest" description="Disordered" evidence="9">
    <location>
        <begin position="67"/>
        <end position="101"/>
    </location>
</feature>
<feature type="compositionally biased region" description="Basic and acidic residues" evidence="9">
    <location>
        <begin position="702"/>
        <end position="712"/>
    </location>
</feature>
<dbReference type="GO" id="GO:0005737">
    <property type="term" value="C:cytoplasm"/>
    <property type="evidence" value="ECO:0007669"/>
    <property type="project" value="TreeGrafter"/>
</dbReference>
<evidence type="ECO:0000256" key="9">
    <source>
        <dbReference type="SAM" id="MobiDB-lite"/>
    </source>
</evidence>
<dbReference type="InterPro" id="IPR000306">
    <property type="entry name" value="Znf_FYVE"/>
</dbReference>
<dbReference type="InterPro" id="IPR051092">
    <property type="entry name" value="FYVE_RhoGEF_PH"/>
</dbReference>
<dbReference type="Gene3D" id="3.30.40.10">
    <property type="entry name" value="Zinc/RING finger domain, C3HC4 (zinc finger)"/>
    <property type="match status" value="1"/>
</dbReference>
<evidence type="ECO:0000313" key="14">
    <source>
        <dbReference type="Proteomes" id="UP001201163"/>
    </source>
</evidence>
<feature type="domain" description="PH" evidence="10">
    <location>
        <begin position="337"/>
        <end position="522"/>
    </location>
</feature>
<evidence type="ECO:0000256" key="3">
    <source>
        <dbReference type="ARBA" id="ARBA00022658"/>
    </source>
</evidence>
<dbReference type="SUPFAM" id="SSF48065">
    <property type="entry name" value="DBL homology domain (DH-domain)"/>
    <property type="match status" value="1"/>
</dbReference>
<dbReference type="SMART" id="SM00325">
    <property type="entry name" value="RhoGEF"/>
    <property type="match status" value="1"/>
</dbReference>
<dbReference type="GO" id="GO:0008270">
    <property type="term" value="F:zinc ion binding"/>
    <property type="evidence" value="ECO:0007669"/>
    <property type="project" value="UniProtKB-KW"/>
</dbReference>
<evidence type="ECO:0000259" key="10">
    <source>
        <dbReference type="PROSITE" id="PS50003"/>
    </source>
</evidence>